<dbReference type="RefSeq" id="XP_033654857.1">
    <property type="nucleotide sequence ID" value="XM_033800804.1"/>
</dbReference>
<evidence type="ECO:0000313" key="1">
    <source>
        <dbReference type="EMBL" id="KAF2277318.1"/>
    </source>
</evidence>
<proteinExistence type="predicted"/>
<evidence type="ECO:0000313" key="2">
    <source>
        <dbReference type="Proteomes" id="UP000800097"/>
    </source>
</evidence>
<reference evidence="1" key="1">
    <citation type="journal article" date="2020" name="Stud. Mycol.">
        <title>101 Dothideomycetes genomes: a test case for predicting lifestyles and emergence of pathogens.</title>
        <authorList>
            <person name="Haridas S."/>
            <person name="Albert R."/>
            <person name="Binder M."/>
            <person name="Bloem J."/>
            <person name="Labutti K."/>
            <person name="Salamov A."/>
            <person name="Andreopoulos B."/>
            <person name="Baker S."/>
            <person name="Barry K."/>
            <person name="Bills G."/>
            <person name="Bluhm B."/>
            <person name="Cannon C."/>
            <person name="Castanera R."/>
            <person name="Culley D."/>
            <person name="Daum C."/>
            <person name="Ezra D."/>
            <person name="Gonzalez J."/>
            <person name="Henrissat B."/>
            <person name="Kuo A."/>
            <person name="Liang C."/>
            <person name="Lipzen A."/>
            <person name="Lutzoni F."/>
            <person name="Magnuson J."/>
            <person name="Mondo S."/>
            <person name="Nolan M."/>
            <person name="Ohm R."/>
            <person name="Pangilinan J."/>
            <person name="Park H.-J."/>
            <person name="Ramirez L."/>
            <person name="Alfaro M."/>
            <person name="Sun H."/>
            <person name="Tritt A."/>
            <person name="Yoshinaga Y."/>
            <person name="Zwiers L.-H."/>
            <person name="Turgeon B."/>
            <person name="Goodwin S."/>
            <person name="Spatafora J."/>
            <person name="Crous P."/>
            <person name="Grigoriev I."/>
        </authorList>
    </citation>
    <scope>NUCLEOTIDE SEQUENCE</scope>
    <source>
        <strain evidence="1">CBS 379.55</strain>
    </source>
</reference>
<keyword evidence="2" id="KW-1185">Reference proteome</keyword>
<gene>
    <name evidence="1" type="ORF">EI97DRAFT_457346</name>
</gene>
<sequence length="122" mass="13828">MNNITATVKHSDGFSAPRVVIQNPGQVPAPEMISSYVDVTIVFEGRYERVPDRDAMKEQLVDLPGSRDNYGVLIHSLPKYISNVKLRRLINDLKKDLRFIYTTDLEEDVYEGFGGGVHLNDF</sequence>
<protein>
    <submittedName>
        <fullName evidence="1">Uncharacterized protein</fullName>
    </submittedName>
</protein>
<organism evidence="1 2">
    <name type="scientific">Westerdykella ornata</name>
    <dbReference type="NCBI Taxonomy" id="318751"/>
    <lineage>
        <taxon>Eukaryota</taxon>
        <taxon>Fungi</taxon>
        <taxon>Dikarya</taxon>
        <taxon>Ascomycota</taxon>
        <taxon>Pezizomycotina</taxon>
        <taxon>Dothideomycetes</taxon>
        <taxon>Pleosporomycetidae</taxon>
        <taxon>Pleosporales</taxon>
        <taxon>Sporormiaceae</taxon>
        <taxon>Westerdykella</taxon>
    </lineage>
</organism>
<dbReference type="Pfam" id="PF12138">
    <property type="entry name" value="Spherulin4"/>
    <property type="match status" value="1"/>
</dbReference>
<name>A0A6A6JN13_WESOR</name>
<dbReference type="InterPro" id="IPR021986">
    <property type="entry name" value="Spherulin4"/>
</dbReference>
<dbReference type="OrthoDB" id="5342184at2759"/>
<dbReference type="AlphaFoldDB" id="A0A6A6JN13"/>
<dbReference type="PANTHER" id="PTHR35040">
    <property type="match status" value="1"/>
</dbReference>
<dbReference type="EMBL" id="ML986490">
    <property type="protein sequence ID" value="KAF2277318.1"/>
    <property type="molecule type" value="Genomic_DNA"/>
</dbReference>
<dbReference type="Proteomes" id="UP000800097">
    <property type="component" value="Unassembled WGS sequence"/>
</dbReference>
<accession>A0A6A6JN13</accession>
<dbReference type="PANTHER" id="PTHR35040:SF7">
    <property type="entry name" value="FIBRONECTIN TYPE-III DOMAIN-CONTAINING PROTEIN-RELATED"/>
    <property type="match status" value="1"/>
</dbReference>
<dbReference type="GeneID" id="54553979"/>